<dbReference type="PROSITE" id="PS51421">
    <property type="entry name" value="RAS"/>
    <property type="match status" value="1"/>
</dbReference>
<dbReference type="EMBL" id="KV423955">
    <property type="protein sequence ID" value="KZT58123.1"/>
    <property type="molecule type" value="Genomic_DNA"/>
</dbReference>
<dbReference type="Proteomes" id="UP000076842">
    <property type="component" value="Unassembled WGS sequence"/>
</dbReference>
<dbReference type="GO" id="GO:0007165">
    <property type="term" value="P:signal transduction"/>
    <property type="evidence" value="ECO:0007669"/>
    <property type="project" value="InterPro"/>
</dbReference>
<evidence type="ECO:0000256" key="6">
    <source>
        <dbReference type="ARBA" id="ARBA00023134"/>
    </source>
</evidence>
<protein>
    <recommendedName>
        <fullName evidence="2">small monomeric GTPase</fullName>
        <ecNumber evidence="2">3.6.5.2</ecNumber>
    </recommendedName>
</protein>
<dbReference type="SUPFAM" id="SSF52540">
    <property type="entry name" value="P-loop containing nucleoside triphosphate hydrolases"/>
    <property type="match status" value="1"/>
</dbReference>
<evidence type="ECO:0000313" key="9">
    <source>
        <dbReference type="Proteomes" id="UP000076842"/>
    </source>
</evidence>
<proteinExistence type="predicted"/>
<dbReference type="SMART" id="SM00176">
    <property type="entry name" value="RAN"/>
    <property type="match status" value="1"/>
</dbReference>
<dbReference type="AlphaFoldDB" id="A0A165GIT0"/>
<dbReference type="InParanoid" id="A0A165GIT0"/>
<evidence type="ECO:0000256" key="1">
    <source>
        <dbReference type="ARBA" id="ARBA00004342"/>
    </source>
</evidence>
<dbReference type="InterPro" id="IPR020849">
    <property type="entry name" value="Small_GTPase_Ras-type"/>
</dbReference>
<dbReference type="InterPro" id="IPR001806">
    <property type="entry name" value="Small_GTPase"/>
</dbReference>
<dbReference type="FunFam" id="3.40.50.300:FF:000343">
    <property type="entry name" value="Ras family gtpase"/>
    <property type="match status" value="1"/>
</dbReference>
<dbReference type="PRINTS" id="PR00449">
    <property type="entry name" value="RASTRNSFRMNG"/>
</dbReference>
<keyword evidence="4" id="KW-0547">Nucleotide-binding</keyword>
<evidence type="ECO:0000256" key="3">
    <source>
        <dbReference type="ARBA" id="ARBA00022475"/>
    </source>
</evidence>
<gene>
    <name evidence="8" type="ORF">CALCODRAFT_495395</name>
</gene>
<keyword evidence="7" id="KW-0472">Membrane</keyword>
<organism evidence="8 9">
    <name type="scientific">Calocera cornea HHB12733</name>
    <dbReference type="NCBI Taxonomy" id="1353952"/>
    <lineage>
        <taxon>Eukaryota</taxon>
        <taxon>Fungi</taxon>
        <taxon>Dikarya</taxon>
        <taxon>Basidiomycota</taxon>
        <taxon>Agaricomycotina</taxon>
        <taxon>Dacrymycetes</taxon>
        <taxon>Dacrymycetales</taxon>
        <taxon>Dacrymycetaceae</taxon>
        <taxon>Calocera</taxon>
    </lineage>
</organism>
<comment type="subcellular location">
    <subcellularLocation>
        <location evidence="1">Cell membrane</location>
        <topology evidence="1">Lipid-anchor</topology>
        <orientation evidence="1">Cytoplasmic side</orientation>
    </subcellularLocation>
</comment>
<dbReference type="GO" id="GO:0005886">
    <property type="term" value="C:plasma membrane"/>
    <property type="evidence" value="ECO:0007669"/>
    <property type="project" value="UniProtKB-SubCell"/>
</dbReference>
<dbReference type="SMART" id="SM00173">
    <property type="entry name" value="RAS"/>
    <property type="match status" value="1"/>
</dbReference>
<evidence type="ECO:0000256" key="7">
    <source>
        <dbReference type="ARBA" id="ARBA00023136"/>
    </source>
</evidence>
<evidence type="ECO:0000256" key="5">
    <source>
        <dbReference type="ARBA" id="ARBA00022801"/>
    </source>
</evidence>
<dbReference type="EC" id="3.6.5.2" evidence="2"/>
<dbReference type="PROSITE" id="PS51420">
    <property type="entry name" value="RHO"/>
    <property type="match status" value="1"/>
</dbReference>
<dbReference type="Pfam" id="PF00071">
    <property type="entry name" value="Ras"/>
    <property type="match status" value="1"/>
</dbReference>
<keyword evidence="5" id="KW-0378">Hydrolase</keyword>
<dbReference type="PROSITE" id="PS51419">
    <property type="entry name" value="RAB"/>
    <property type="match status" value="1"/>
</dbReference>
<dbReference type="GO" id="GO:0005525">
    <property type="term" value="F:GTP binding"/>
    <property type="evidence" value="ECO:0007669"/>
    <property type="project" value="UniProtKB-KW"/>
</dbReference>
<dbReference type="PANTHER" id="PTHR24070">
    <property type="entry name" value="RAS, DI-RAS, AND RHEB FAMILY MEMBERS OF SMALL GTPASE SUPERFAMILY"/>
    <property type="match status" value="1"/>
</dbReference>
<dbReference type="InterPro" id="IPR027417">
    <property type="entry name" value="P-loop_NTPase"/>
</dbReference>
<keyword evidence="3" id="KW-1003">Cell membrane</keyword>
<dbReference type="Gene3D" id="3.40.50.300">
    <property type="entry name" value="P-loop containing nucleotide triphosphate hydrolases"/>
    <property type="match status" value="1"/>
</dbReference>
<dbReference type="GO" id="GO:0003925">
    <property type="term" value="F:G protein activity"/>
    <property type="evidence" value="ECO:0007669"/>
    <property type="project" value="UniProtKB-EC"/>
</dbReference>
<reference evidence="8 9" key="1">
    <citation type="journal article" date="2016" name="Mol. Biol. Evol.">
        <title>Comparative Genomics of Early-Diverging Mushroom-Forming Fungi Provides Insights into the Origins of Lignocellulose Decay Capabilities.</title>
        <authorList>
            <person name="Nagy L.G."/>
            <person name="Riley R."/>
            <person name="Tritt A."/>
            <person name="Adam C."/>
            <person name="Daum C."/>
            <person name="Floudas D."/>
            <person name="Sun H."/>
            <person name="Yadav J.S."/>
            <person name="Pangilinan J."/>
            <person name="Larsson K.H."/>
            <person name="Matsuura K."/>
            <person name="Barry K."/>
            <person name="Labutti K."/>
            <person name="Kuo R."/>
            <person name="Ohm R.A."/>
            <person name="Bhattacharya S.S."/>
            <person name="Shirouzu T."/>
            <person name="Yoshinaga Y."/>
            <person name="Martin F.M."/>
            <person name="Grigoriev I.V."/>
            <person name="Hibbett D.S."/>
        </authorList>
    </citation>
    <scope>NUCLEOTIDE SEQUENCE [LARGE SCALE GENOMIC DNA]</scope>
    <source>
        <strain evidence="8 9">HHB12733</strain>
    </source>
</reference>
<evidence type="ECO:0000313" key="8">
    <source>
        <dbReference type="EMBL" id="KZT58123.1"/>
    </source>
</evidence>
<dbReference type="OrthoDB" id="5976022at2759"/>
<dbReference type="InterPro" id="IPR005225">
    <property type="entry name" value="Small_GTP-bd"/>
</dbReference>
<accession>A0A165GIT0</accession>
<evidence type="ECO:0000256" key="4">
    <source>
        <dbReference type="ARBA" id="ARBA00022741"/>
    </source>
</evidence>
<dbReference type="SMART" id="SM00175">
    <property type="entry name" value="RAB"/>
    <property type="match status" value="1"/>
</dbReference>
<name>A0A165GIT0_9BASI</name>
<dbReference type="SMART" id="SM00174">
    <property type="entry name" value="RHO"/>
    <property type="match status" value="1"/>
</dbReference>
<keyword evidence="9" id="KW-1185">Reference proteome</keyword>
<evidence type="ECO:0000256" key="2">
    <source>
        <dbReference type="ARBA" id="ARBA00011984"/>
    </source>
</evidence>
<dbReference type="STRING" id="1353952.A0A165GIT0"/>
<dbReference type="CDD" id="cd00876">
    <property type="entry name" value="Ras"/>
    <property type="match status" value="1"/>
</dbReference>
<sequence>MASSSRRRIPEFELVMLGGGGVGKSAITIQFMQSRFEVNWDPTIEDTYRKTAVVDRVEAMLAITDTAGQEEYRLMRPGYLRSAQGFLLVYDITSRQSFNEVNKFHEEILQTKDLATYPAVVLLGNKVDLADRRAVRTSEGEELARRFKCQFMECSAKFRENIDEAFHSVVRAVRKYNHKSILDRTADLLAGEDGPERPHYGEEEHKGGCCLIS</sequence>
<keyword evidence="6" id="KW-0342">GTP-binding</keyword>
<dbReference type="NCBIfam" id="TIGR00231">
    <property type="entry name" value="small_GTP"/>
    <property type="match status" value="1"/>
</dbReference>